<organism evidence="1 2">
    <name type="scientific">Nocardioides agri</name>
    <dbReference type="NCBI Taxonomy" id="2682843"/>
    <lineage>
        <taxon>Bacteria</taxon>
        <taxon>Bacillati</taxon>
        <taxon>Actinomycetota</taxon>
        <taxon>Actinomycetes</taxon>
        <taxon>Propionibacteriales</taxon>
        <taxon>Nocardioidaceae</taxon>
        <taxon>Nocardioides</taxon>
    </lineage>
</organism>
<reference evidence="1 2" key="1">
    <citation type="submission" date="2019-12" db="EMBL/GenBank/DDBJ databases">
        <authorList>
            <person name="Huq M.A."/>
        </authorList>
    </citation>
    <scope>NUCLEOTIDE SEQUENCE [LARGE SCALE GENOMIC DNA]</scope>
    <source>
        <strain evidence="1 2">MAH-18</strain>
    </source>
</reference>
<evidence type="ECO:0000313" key="2">
    <source>
        <dbReference type="Proteomes" id="UP000473525"/>
    </source>
</evidence>
<sequence length="74" mass="7619">MNSTKLWMTAQTPSCFGMPISGHAFGASVPASSRLATTTVVRDRAAATQGAVKGGMGLAQAYFPGTSAWRPPTC</sequence>
<dbReference type="EMBL" id="WSEK01000004">
    <property type="protein sequence ID" value="MVQ48715.1"/>
    <property type="molecule type" value="Genomic_DNA"/>
</dbReference>
<dbReference type="Proteomes" id="UP000473525">
    <property type="component" value="Unassembled WGS sequence"/>
</dbReference>
<comment type="caution">
    <text evidence="1">The sequence shown here is derived from an EMBL/GenBank/DDBJ whole genome shotgun (WGS) entry which is preliminary data.</text>
</comment>
<protein>
    <submittedName>
        <fullName evidence="1">Uncharacterized protein</fullName>
    </submittedName>
</protein>
<name>A0A6L6XSU7_9ACTN</name>
<dbReference type="RefSeq" id="WP_157341044.1">
    <property type="nucleotide sequence ID" value="NZ_WSEK01000004.1"/>
</dbReference>
<keyword evidence="2" id="KW-1185">Reference proteome</keyword>
<dbReference type="AlphaFoldDB" id="A0A6L6XSU7"/>
<proteinExistence type="predicted"/>
<gene>
    <name evidence="1" type="ORF">GON03_05940</name>
</gene>
<evidence type="ECO:0000313" key="1">
    <source>
        <dbReference type="EMBL" id="MVQ48715.1"/>
    </source>
</evidence>
<accession>A0A6L6XSU7</accession>